<dbReference type="EMBL" id="BMWS01000001">
    <property type="protein sequence ID" value="GGX03033.1"/>
    <property type="molecule type" value="Genomic_DNA"/>
</dbReference>
<dbReference type="Proteomes" id="UP000601108">
    <property type="component" value="Unassembled WGS sequence"/>
</dbReference>
<comment type="caution">
    <text evidence="1">The sequence shown here is derived from an EMBL/GenBank/DDBJ whole genome shotgun (WGS) entry which is preliminary data.</text>
</comment>
<sequence length="144" mass="15953">MSCKKDNSIAQNLDNNSNSEAKVTSVSVTSIENGYSFSVGIQSPDKGCDQYANWWEVISEDKKLIYRRVLAHSHVHEQPFVRSGGPVKITKEQKVYIRVHMNTTGYSTKIYTGSIAKGFKKSTLGNTFASNLETVEPLPNGCAF</sequence>
<keyword evidence="2" id="KW-1185">Reference proteome</keyword>
<reference evidence="1 2" key="1">
    <citation type="journal article" date="2014" name="Int. J. Syst. Evol. Microbiol.">
        <title>Complete genome sequence of Corynebacterium casei LMG S-19264T (=DSM 44701T), isolated from a smear-ripened cheese.</title>
        <authorList>
            <consortium name="US DOE Joint Genome Institute (JGI-PGF)"/>
            <person name="Walter F."/>
            <person name="Albersmeier A."/>
            <person name="Kalinowski J."/>
            <person name="Ruckert C."/>
        </authorList>
    </citation>
    <scope>NUCLEOTIDE SEQUENCE [LARGE SCALE GENOMIC DNA]</scope>
    <source>
        <strain evidence="1 2">KCTC 12285</strain>
    </source>
</reference>
<dbReference type="AlphaFoldDB" id="A0A918JQS5"/>
<name>A0A918JQS5_9FLAO</name>
<accession>A0A918JQS5</accession>
<gene>
    <name evidence="1" type="ORF">GCM10007384_00970</name>
</gene>
<proteinExistence type="predicted"/>
<organism evidence="1 2">
    <name type="scientific">Aquimarina muelleri</name>
    <dbReference type="NCBI Taxonomy" id="279356"/>
    <lineage>
        <taxon>Bacteria</taxon>
        <taxon>Pseudomonadati</taxon>
        <taxon>Bacteroidota</taxon>
        <taxon>Flavobacteriia</taxon>
        <taxon>Flavobacteriales</taxon>
        <taxon>Flavobacteriaceae</taxon>
        <taxon>Aquimarina</taxon>
    </lineage>
</organism>
<protein>
    <submittedName>
        <fullName evidence="1">Uncharacterized protein</fullName>
    </submittedName>
</protein>
<evidence type="ECO:0000313" key="1">
    <source>
        <dbReference type="EMBL" id="GGX03033.1"/>
    </source>
</evidence>
<evidence type="ECO:0000313" key="2">
    <source>
        <dbReference type="Proteomes" id="UP000601108"/>
    </source>
</evidence>